<dbReference type="InterPro" id="IPR029033">
    <property type="entry name" value="His_PPase_superfam"/>
</dbReference>
<dbReference type="GeneID" id="32805833"/>
<evidence type="ECO:0000313" key="1">
    <source>
        <dbReference type="EMBL" id="WMW03769.1"/>
    </source>
</evidence>
<gene>
    <name evidence="1" type="ORF">RAH46_15635</name>
</gene>
<accession>A0ABY9QJ59</accession>
<dbReference type="EMBL" id="CP132921">
    <property type="protein sequence ID" value="WMW03769.1"/>
    <property type="molecule type" value="Genomic_DNA"/>
</dbReference>
<name>A0ABY9QJ59_9PSED</name>
<dbReference type="SUPFAM" id="SSF53254">
    <property type="entry name" value="Phosphoglycerate mutase-like"/>
    <property type="match status" value="1"/>
</dbReference>
<dbReference type="RefSeq" id="WP_044488071.1">
    <property type="nucleotide sequence ID" value="NZ_CP132921.1"/>
</dbReference>
<dbReference type="CDD" id="cd07040">
    <property type="entry name" value="HP"/>
    <property type="match status" value="1"/>
</dbReference>
<organism evidence="1 2">
    <name type="scientific">Pseudomonas entomophila</name>
    <dbReference type="NCBI Taxonomy" id="312306"/>
    <lineage>
        <taxon>Bacteria</taxon>
        <taxon>Pseudomonadati</taxon>
        <taxon>Pseudomonadota</taxon>
        <taxon>Gammaproteobacteria</taxon>
        <taxon>Pseudomonadales</taxon>
        <taxon>Pseudomonadaceae</taxon>
        <taxon>Pseudomonas</taxon>
    </lineage>
</organism>
<keyword evidence="2" id="KW-1185">Reference proteome</keyword>
<sequence>MLQGTLDKTATLKTPKVFRWSSLALVVVGLCALLALVAATRWATSTQVADLRSAQQMRSQGVYGEWAAGSMLVLVRHAERCDRSRAACLNDPTGITVAGSQAAEGVGAGLRQLGLDSADLLASPEVRTQQTAAFMFAKPIATQEWLAQCDQEFSQAAFAHKRAGHNLVLVTHSGCIDQLERTLGVAGGERSSSYASALFVTLGSNGKARILGQMNATQWRKLEVGKGA</sequence>
<dbReference type="Proteomes" id="UP001183127">
    <property type="component" value="Chromosome"/>
</dbReference>
<protein>
    <submittedName>
        <fullName evidence="1">Histidine phosphatase family protein</fullName>
    </submittedName>
</protein>
<dbReference type="Gene3D" id="3.40.50.1240">
    <property type="entry name" value="Phosphoglycerate mutase-like"/>
    <property type="match status" value="1"/>
</dbReference>
<evidence type="ECO:0000313" key="2">
    <source>
        <dbReference type="Proteomes" id="UP001183127"/>
    </source>
</evidence>
<proteinExistence type="predicted"/>
<reference evidence="1 2" key="1">
    <citation type="submission" date="2023-08" db="EMBL/GenBank/DDBJ databases">
        <title>Complete Genome Sequence of Pseudomonas entomophila TVIN A01.</title>
        <authorList>
            <person name="Shelke T."/>
            <person name="Mahar N.S."/>
            <person name="Gupta I."/>
            <person name="Gupta V."/>
        </authorList>
    </citation>
    <scope>NUCLEOTIDE SEQUENCE [LARGE SCALE GENOMIC DNA]</scope>
    <source>
        <strain evidence="1 2">TVIN-A01</strain>
    </source>
</reference>